<dbReference type="InterPro" id="IPR005790">
    <property type="entry name" value="DNA_polIII_delta"/>
</dbReference>
<dbReference type="Proteomes" id="UP000539642">
    <property type="component" value="Unassembled WGS sequence"/>
</dbReference>
<dbReference type="InterPro" id="IPR027417">
    <property type="entry name" value="P-loop_NTPase"/>
</dbReference>
<dbReference type="Gene3D" id="3.40.50.300">
    <property type="entry name" value="P-loop containing nucleotide triphosphate hydrolases"/>
    <property type="match status" value="1"/>
</dbReference>
<keyword evidence="2 8" id="KW-0808">Transferase</keyword>
<name>A0A840UPZ3_9BACT</name>
<dbReference type="SUPFAM" id="SSF48019">
    <property type="entry name" value="post-AAA+ oligomerization domain-like"/>
    <property type="match status" value="1"/>
</dbReference>
<reference evidence="8 9" key="1">
    <citation type="submission" date="2020-08" db="EMBL/GenBank/DDBJ databases">
        <title>Genomic Encyclopedia of Type Strains, Phase IV (KMG-IV): sequencing the most valuable type-strain genomes for metagenomic binning, comparative biology and taxonomic classification.</title>
        <authorList>
            <person name="Goeker M."/>
        </authorList>
    </citation>
    <scope>NUCLEOTIDE SEQUENCE [LARGE SCALE GENOMIC DNA]</scope>
    <source>
        <strain evidence="8 9">DSM 28570</strain>
    </source>
</reference>
<evidence type="ECO:0000256" key="2">
    <source>
        <dbReference type="ARBA" id="ARBA00022679"/>
    </source>
</evidence>
<keyword evidence="4" id="KW-0235">DNA replication</keyword>
<evidence type="ECO:0000256" key="6">
    <source>
        <dbReference type="ARBA" id="ARBA00034754"/>
    </source>
</evidence>
<organism evidence="8 9">
    <name type="scientific">Desulfoprunum benzoelyticum</name>
    <dbReference type="NCBI Taxonomy" id="1506996"/>
    <lineage>
        <taxon>Bacteria</taxon>
        <taxon>Pseudomonadati</taxon>
        <taxon>Thermodesulfobacteriota</taxon>
        <taxon>Desulfobulbia</taxon>
        <taxon>Desulfobulbales</taxon>
        <taxon>Desulfobulbaceae</taxon>
        <taxon>Desulfoprunum</taxon>
    </lineage>
</organism>
<comment type="caution">
    <text evidence="8">The sequence shown here is derived from an EMBL/GenBank/DDBJ whole genome shotgun (WGS) entry which is preliminary data.</text>
</comment>
<gene>
    <name evidence="8" type="ORF">HNQ81_001581</name>
</gene>
<evidence type="ECO:0000313" key="8">
    <source>
        <dbReference type="EMBL" id="MBB5347852.1"/>
    </source>
</evidence>
<evidence type="ECO:0000256" key="5">
    <source>
        <dbReference type="ARBA" id="ARBA00022932"/>
    </source>
</evidence>
<dbReference type="PANTHER" id="PTHR34388">
    <property type="entry name" value="DNA POLYMERASE III SUBUNIT DELTA"/>
    <property type="match status" value="1"/>
</dbReference>
<dbReference type="GO" id="GO:0003677">
    <property type="term" value="F:DNA binding"/>
    <property type="evidence" value="ECO:0007669"/>
    <property type="project" value="InterPro"/>
</dbReference>
<proteinExistence type="inferred from homology"/>
<evidence type="ECO:0000313" key="9">
    <source>
        <dbReference type="Proteomes" id="UP000539642"/>
    </source>
</evidence>
<dbReference type="Gene3D" id="1.20.272.10">
    <property type="match status" value="1"/>
</dbReference>
<comment type="catalytic activity">
    <reaction evidence="7">
        <text>DNA(n) + a 2'-deoxyribonucleoside 5'-triphosphate = DNA(n+1) + diphosphate</text>
        <dbReference type="Rhea" id="RHEA:22508"/>
        <dbReference type="Rhea" id="RHEA-COMP:17339"/>
        <dbReference type="Rhea" id="RHEA-COMP:17340"/>
        <dbReference type="ChEBI" id="CHEBI:33019"/>
        <dbReference type="ChEBI" id="CHEBI:61560"/>
        <dbReference type="ChEBI" id="CHEBI:173112"/>
        <dbReference type="EC" id="2.7.7.7"/>
    </reaction>
</comment>
<dbReference type="InterPro" id="IPR008921">
    <property type="entry name" value="DNA_pol3_clamp-load_cplx_C"/>
</dbReference>
<dbReference type="EMBL" id="JACHEO010000007">
    <property type="protein sequence ID" value="MBB5347852.1"/>
    <property type="molecule type" value="Genomic_DNA"/>
</dbReference>
<dbReference type="GO" id="GO:0009360">
    <property type="term" value="C:DNA polymerase III complex"/>
    <property type="evidence" value="ECO:0007669"/>
    <property type="project" value="TreeGrafter"/>
</dbReference>
<evidence type="ECO:0000256" key="3">
    <source>
        <dbReference type="ARBA" id="ARBA00022695"/>
    </source>
</evidence>
<comment type="similarity">
    <text evidence="6">Belongs to the DNA polymerase HolA subunit family.</text>
</comment>
<dbReference type="GO" id="GO:0003887">
    <property type="term" value="F:DNA-directed DNA polymerase activity"/>
    <property type="evidence" value="ECO:0007669"/>
    <property type="project" value="UniProtKB-KW"/>
</dbReference>
<dbReference type="EC" id="2.7.7.7" evidence="1"/>
<keyword evidence="3 8" id="KW-0548">Nucleotidyltransferase</keyword>
<dbReference type="Gene3D" id="1.10.8.60">
    <property type="match status" value="1"/>
</dbReference>
<dbReference type="NCBIfam" id="TIGR01128">
    <property type="entry name" value="holA"/>
    <property type="match status" value="1"/>
</dbReference>
<dbReference type="PANTHER" id="PTHR34388:SF1">
    <property type="entry name" value="DNA POLYMERASE III SUBUNIT DELTA"/>
    <property type="match status" value="1"/>
</dbReference>
<keyword evidence="5" id="KW-0239">DNA-directed DNA polymerase</keyword>
<evidence type="ECO:0000256" key="4">
    <source>
        <dbReference type="ARBA" id="ARBA00022705"/>
    </source>
</evidence>
<accession>A0A840UPZ3</accession>
<evidence type="ECO:0000256" key="1">
    <source>
        <dbReference type="ARBA" id="ARBA00012417"/>
    </source>
</evidence>
<dbReference type="GO" id="GO:0006261">
    <property type="term" value="P:DNA-templated DNA replication"/>
    <property type="evidence" value="ECO:0007669"/>
    <property type="project" value="TreeGrafter"/>
</dbReference>
<dbReference type="RefSeq" id="WP_183350017.1">
    <property type="nucleotide sequence ID" value="NZ_JACHEO010000007.1"/>
</dbReference>
<sequence length="459" mass="50131">MPLIKRAELPPLLADLPRQDPPRVCLCIGERYLAREAADMLQQALLAAAPATVHSIDGDLEDPATTLAKLTSFSLLPGRQIFRVGDSRIFQSKVTAAAVWNRAVQAKDSGHPEAAARPLVTLLQIGGIGRESATPFTDLTPDQWQTAFGFSRPAGDLGWADGLAAGADLAAGAGGREAGIADRYVAAIEKGLPPPNILILTVEEADRRQKLFTTIKKHGLVIDCAVAAGSGAAAQGEQKDVLRRLVQQTLGEFGKKIEPRALDLFFERVGFQPVAVVMESEKLALYAEDRPLITVADLDAMVGRSREDALFELTDAFGKSQAGRTLEILNRLQDSGTHGLAILATMRNYLRRLLIFRSLQLRPEPRWYNGMNARQFQNDYLPALKETGEWPELFKGHPYALFMSFTTAAGFSCRVLRDLLEMLLAAEFRLKGSPLPPRLVLEELFLAMLQARQAGRGGV</sequence>
<dbReference type="AlphaFoldDB" id="A0A840UPZ3"/>
<protein>
    <recommendedName>
        <fullName evidence="1">DNA-directed DNA polymerase</fullName>
        <ecNumber evidence="1">2.7.7.7</ecNumber>
    </recommendedName>
</protein>
<keyword evidence="9" id="KW-1185">Reference proteome</keyword>
<evidence type="ECO:0000256" key="7">
    <source>
        <dbReference type="ARBA" id="ARBA00049244"/>
    </source>
</evidence>